<dbReference type="EMBL" id="CP066770">
    <property type="protein sequence ID" value="QQK06565.1"/>
    <property type="molecule type" value="Genomic_DNA"/>
</dbReference>
<evidence type="ECO:0000313" key="4">
    <source>
        <dbReference type="Proteomes" id="UP000596205"/>
    </source>
</evidence>
<dbReference type="AlphaFoldDB" id="A0A7T6VMC9"/>
<reference evidence="3 4" key="1">
    <citation type="submission" date="2020-12" db="EMBL/GenBank/DDBJ databases">
        <title>Complete genome sequence of Burkholderia anthina BJQ0011.</title>
        <authorList>
            <person name="Xu Y."/>
        </authorList>
    </citation>
    <scope>NUCLEOTIDE SEQUENCE [LARGE SCALE GENOMIC DNA]</scope>
    <source>
        <strain evidence="3 4">BJQ0011</strain>
    </source>
</reference>
<evidence type="ECO:0000259" key="2">
    <source>
        <dbReference type="Pfam" id="PF24316"/>
    </source>
</evidence>
<dbReference type="InterPro" id="IPR057562">
    <property type="entry name" value="Tli3-like_dom"/>
</dbReference>
<keyword evidence="1" id="KW-0732">Signal</keyword>
<evidence type="ECO:0000256" key="1">
    <source>
        <dbReference type="SAM" id="SignalP"/>
    </source>
</evidence>
<gene>
    <name evidence="3" type="ORF">JFN94_22350</name>
</gene>
<accession>A0A7T6VMC9</accession>
<dbReference type="Proteomes" id="UP000596205">
    <property type="component" value="Chromosome 2"/>
</dbReference>
<organism evidence="3 4">
    <name type="scientific">Burkholderia anthina</name>
    <dbReference type="NCBI Taxonomy" id="179879"/>
    <lineage>
        <taxon>Bacteria</taxon>
        <taxon>Pseudomonadati</taxon>
        <taxon>Pseudomonadota</taxon>
        <taxon>Betaproteobacteria</taxon>
        <taxon>Burkholderiales</taxon>
        <taxon>Burkholderiaceae</taxon>
        <taxon>Burkholderia</taxon>
        <taxon>Burkholderia cepacia complex</taxon>
    </lineage>
</organism>
<sequence>MERRSLMRYTVLIIALLALTQGCTAQTPRRPTFGLGDFMSSALKELPYDSQPQVIYRIDDHRFVTLERYRDCYHGESYYNDTHAGIRKFLGRGMFENFQGRIINADPTGENVVLPLAYPNGLVCGDGEKGCVVPFWYSTDGGKTFATKVYADHSFNSFEDSRRYTFAATKDKLFFAQVDYGNENGSAYVKEYPLIPGIDLSRPYPPGVRGSTFSTSKRPNYLYGVVTPSGQDRIACDTSIKPTNPDASLLP</sequence>
<protein>
    <recommendedName>
        <fullName evidence="2">Tli3-like domain-containing protein</fullName>
    </recommendedName>
</protein>
<evidence type="ECO:0000313" key="3">
    <source>
        <dbReference type="EMBL" id="QQK06565.1"/>
    </source>
</evidence>
<feature type="domain" description="Tli3-like" evidence="2">
    <location>
        <begin position="48"/>
        <end position="175"/>
    </location>
</feature>
<name>A0A7T6VMC9_9BURK</name>
<dbReference type="KEGG" id="bann:JFN94_22350"/>
<feature type="chain" id="PRO_5033044638" description="Tli3-like domain-containing protein" evidence="1">
    <location>
        <begin position="26"/>
        <end position="251"/>
    </location>
</feature>
<dbReference type="PROSITE" id="PS51257">
    <property type="entry name" value="PROKAR_LIPOPROTEIN"/>
    <property type="match status" value="1"/>
</dbReference>
<proteinExistence type="predicted"/>
<dbReference type="Pfam" id="PF24316">
    <property type="entry name" value="Tli3"/>
    <property type="match status" value="1"/>
</dbReference>
<feature type="signal peptide" evidence="1">
    <location>
        <begin position="1"/>
        <end position="25"/>
    </location>
</feature>